<dbReference type="PANTHER" id="PTHR12354:SF8">
    <property type="entry name" value="INTERFERON-RELATED DEVELOPMENTAL REGULATOR 2"/>
    <property type="match status" value="1"/>
</dbReference>
<dbReference type="Pfam" id="PF05004">
    <property type="entry name" value="IFRD"/>
    <property type="match status" value="1"/>
</dbReference>
<evidence type="ECO:0000313" key="4">
    <source>
        <dbReference type="Ensembl" id="ENSABRP00000001994.1"/>
    </source>
</evidence>
<proteinExistence type="inferred from homology"/>
<dbReference type="SUPFAM" id="SSF48371">
    <property type="entry name" value="ARM repeat"/>
    <property type="match status" value="1"/>
</dbReference>
<evidence type="ECO:0000259" key="3">
    <source>
        <dbReference type="Pfam" id="PF05004"/>
    </source>
</evidence>
<dbReference type="GO" id="GO:0030371">
    <property type="term" value="F:translation repressor activity"/>
    <property type="evidence" value="ECO:0007669"/>
    <property type="project" value="Ensembl"/>
</dbReference>
<dbReference type="Pfam" id="PF04836">
    <property type="entry name" value="IFRD_C"/>
    <property type="match status" value="1"/>
</dbReference>
<dbReference type="InterPro" id="IPR016024">
    <property type="entry name" value="ARM-type_fold"/>
</dbReference>
<evidence type="ECO:0000256" key="1">
    <source>
        <dbReference type="ARBA" id="ARBA00008828"/>
    </source>
</evidence>
<evidence type="ECO:0000259" key="2">
    <source>
        <dbReference type="Pfam" id="PF04836"/>
    </source>
</evidence>
<gene>
    <name evidence="4" type="primary">IFRD2</name>
</gene>
<dbReference type="PANTHER" id="PTHR12354">
    <property type="entry name" value="INTERFERON-RELATED DEVELOPMENTAL REGULATOR"/>
    <property type="match status" value="1"/>
</dbReference>
<protein>
    <submittedName>
        <fullName evidence="4">Interferon related developmental regulator 2</fullName>
    </submittedName>
</protein>
<dbReference type="InterPro" id="IPR006921">
    <property type="entry name" value="Interferon-rel_develop_reg_C"/>
</dbReference>
<keyword evidence="5" id="KW-1185">Reference proteome</keyword>
<evidence type="ECO:0000313" key="5">
    <source>
        <dbReference type="Proteomes" id="UP000694426"/>
    </source>
</evidence>
<feature type="domain" description="Interferon-related developmental regulator N-terminal" evidence="3">
    <location>
        <begin position="1"/>
        <end position="242"/>
    </location>
</feature>
<dbReference type="InterPro" id="IPR007701">
    <property type="entry name" value="Interferon-rel_develop_reg_N"/>
</dbReference>
<dbReference type="GeneTree" id="ENSGT00390000013347"/>
<comment type="similarity">
    <text evidence="1">Belongs to the IFRD family.</text>
</comment>
<reference evidence="4" key="2">
    <citation type="submission" date="2025-09" db="UniProtKB">
        <authorList>
            <consortium name="Ensembl"/>
        </authorList>
    </citation>
    <scope>IDENTIFICATION</scope>
</reference>
<sequence length="341" mass="37243">ALQGLRRALAARSLAAFLLERRLTLADGLERSLRRGTGEEQALAGSVLALLCLQVGPGPQGEEVFRSTKPLLVSVLTDGAAGLPARQSCATALGVCCYVAAADPEELFSCLSCLEGVFSDPSADEGGSGLTQHGPLHCSALQAWSLLLTICPPSHIRSLLDSLWLKLPPLLSSNSVALRIVAGETIALVFELAQEMEGLCHRDTEFLRAQLKVLATENSKHRAKTERRKQRSVFRDVLRFIEILPPETICFGLECLYLDSWARQRTYQAFREVLGSGICHHLQNNELLREIFSLGPPVVLDAAALKASKVSRLEKHLYNSAASKARTKARSRVRDKRADVL</sequence>
<dbReference type="InterPro" id="IPR039777">
    <property type="entry name" value="IFRD"/>
</dbReference>
<feature type="domain" description="Interferon-related developmental regulator C-terminal" evidence="2">
    <location>
        <begin position="285"/>
        <end position="338"/>
    </location>
</feature>
<name>A0A8B9I0S0_9AVES</name>
<dbReference type="Proteomes" id="UP000694426">
    <property type="component" value="Unplaced"/>
</dbReference>
<dbReference type="AlphaFoldDB" id="A0A8B9I0S0"/>
<dbReference type="Ensembl" id="ENSABRT00000002948.1">
    <property type="protein sequence ID" value="ENSABRP00000001994.1"/>
    <property type="gene ID" value="ENSABRG00000001913.1"/>
</dbReference>
<organism evidence="4 5">
    <name type="scientific">Anser brachyrhynchus</name>
    <name type="common">Pink-footed goose</name>
    <dbReference type="NCBI Taxonomy" id="132585"/>
    <lineage>
        <taxon>Eukaryota</taxon>
        <taxon>Metazoa</taxon>
        <taxon>Chordata</taxon>
        <taxon>Craniata</taxon>
        <taxon>Vertebrata</taxon>
        <taxon>Euteleostomi</taxon>
        <taxon>Archelosauria</taxon>
        <taxon>Archosauria</taxon>
        <taxon>Dinosauria</taxon>
        <taxon>Saurischia</taxon>
        <taxon>Theropoda</taxon>
        <taxon>Coelurosauria</taxon>
        <taxon>Aves</taxon>
        <taxon>Neognathae</taxon>
        <taxon>Galloanserae</taxon>
        <taxon>Anseriformes</taxon>
        <taxon>Anatidae</taxon>
        <taxon>Anserinae</taxon>
        <taxon>Anser</taxon>
    </lineage>
</organism>
<accession>A0A8B9I0S0</accession>
<reference evidence="4" key="1">
    <citation type="submission" date="2025-08" db="UniProtKB">
        <authorList>
            <consortium name="Ensembl"/>
        </authorList>
    </citation>
    <scope>IDENTIFICATION</scope>
</reference>
<dbReference type="GO" id="GO:0043022">
    <property type="term" value="F:ribosome binding"/>
    <property type="evidence" value="ECO:0007669"/>
    <property type="project" value="Ensembl"/>
</dbReference>